<dbReference type="OrthoDB" id="6897435at2759"/>
<dbReference type="SMART" id="SM00355">
    <property type="entry name" value="ZnF_C2H2"/>
    <property type="match status" value="5"/>
</dbReference>
<evidence type="ECO:0000256" key="1">
    <source>
        <dbReference type="SAM" id="MobiDB-lite"/>
    </source>
</evidence>
<feature type="domain" description="C2H2-type" evidence="2">
    <location>
        <begin position="18"/>
        <end position="40"/>
    </location>
</feature>
<feature type="region of interest" description="Disordered" evidence="1">
    <location>
        <begin position="543"/>
        <end position="589"/>
    </location>
</feature>
<keyword evidence="4" id="KW-1185">Reference proteome</keyword>
<dbReference type="GO" id="GO:0008270">
    <property type="term" value="F:zinc ion binding"/>
    <property type="evidence" value="ECO:0007669"/>
    <property type="project" value="InterPro"/>
</dbReference>
<evidence type="ECO:0000313" key="4">
    <source>
        <dbReference type="Proteomes" id="UP000838756"/>
    </source>
</evidence>
<protein>
    <submittedName>
        <fullName evidence="3">Jg8858 protein</fullName>
    </submittedName>
</protein>
<feature type="domain" description="C2H2-type" evidence="2">
    <location>
        <begin position="461"/>
        <end position="483"/>
    </location>
</feature>
<organism evidence="3 4">
    <name type="scientific">Pararge aegeria aegeria</name>
    <dbReference type="NCBI Taxonomy" id="348720"/>
    <lineage>
        <taxon>Eukaryota</taxon>
        <taxon>Metazoa</taxon>
        <taxon>Ecdysozoa</taxon>
        <taxon>Arthropoda</taxon>
        <taxon>Hexapoda</taxon>
        <taxon>Insecta</taxon>
        <taxon>Pterygota</taxon>
        <taxon>Neoptera</taxon>
        <taxon>Endopterygota</taxon>
        <taxon>Lepidoptera</taxon>
        <taxon>Glossata</taxon>
        <taxon>Ditrysia</taxon>
        <taxon>Papilionoidea</taxon>
        <taxon>Nymphalidae</taxon>
        <taxon>Satyrinae</taxon>
        <taxon>Satyrini</taxon>
        <taxon>Parargina</taxon>
        <taxon>Pararge</taxon>
    </lineage>
</organism>
<dbReference type="GO" id="GO:0003676">
    <property type="term" value="F:nucleic acid binding"/>
    <property type="evidence" value="ECO:0007669"/>
    <property type="project" value="InterPro"/>
</dbReference>
<dbReference type="EMBL" id="CAKXAJ010024815">
    <property type="protein sequence ID" value="CAH2230530.1"/>
    <property type="molecule type" value="Genomic_DNA"/>
</dbReference>
<evidence type="ECO:0000313" key="3">
    <source>
        <dbReference type="EMBL" id="CAH2230530.1"/>
    </source>
</evidence>
<comment type="caution">
    <text evidence="3">The sequence shown here is derived from an EMBL/GenBank/DDBJ whole genome shotgun (WGS) entry which is preliminary data.</text>
</comment>
<dbReference type="InterPro" id="IPR003604">
    <property type="entry name" value="Matrin/U1-like-C_Znf_C2H2"/>
</dbReference>
<dbReference type="SMART" id="SM00451">
    <property type="entry name" value="ZnF_U1"/>
    <property type="match status" value="3"/>
</dbReference>
<feature type="region of interest" description="Disordered" evidence="1">
    <location>
        <begin position="193"/>
        <end position="218"/>
    </location>
</feature>
<sequence length="626" mass="72154">MEKYYKNFILCGEIDFYCVLCKETYGDEADVERHMRWDKHRNVLKLQEYLHKYKKDFIYKLNDIFYCEVCNLLTVDVASHVKEDYHKAKKATSERISKKSEFVKREPNGTIKVNSKVVSKLQWHGFKDGKCSTCNLDKIYKLDHITSASHMSYLTQSRVKFEGDKCYRELKSDKFYCFTCFETFENEHLNNHWTDNHSKVTKPRNSESNNGKTTTNKSKCDSNNNKCNLSIKLLAECFSSKYEFDIEKKTANCLLCGATVTPSLKNLTEHPIEFHPETENLRIHDHGKRRHELAIYANENYLKLNEGGSKIFCTLCDIFTSAHMNCATQHVEGLLHRGHLEIKGLIKDSKHLKPPTKGVAYKSFLKDMYGPFKILEYNVLIINDGICIELMSFWLIQIIKGFKGSMVKCYACNLTMNLIELPKHSKEINHMKIVENCKVLLIDDDGHEIFIREIHPGLYHCGCCNKVFPFWDNVTKHLKSFPHKTQIYRKERLSMVLAPSESAARDWCPDSPPTRSGAALPQCGMAGCLIYCIVQVRKQEIEQHGRSGPAKTSERIRPKRTSCVGPAPSSRALAIMEPPGSDAEPEVKRKLHRRLTEATEATQKRSELLPRVVTPKEVLLQNYDEL</sequence>
<evidence type="ECO:0000259" key="2">
    <source>
        <dbReference type="PROSITE" id="PS00028"/>
    </source>
</evidence>
<reference evidence="3" key="1">
    <citation type="submission" date="2022-03" db="EMBL/GenBank/DDBJ databases">
        <authorList>
            <person name="Lindestad O."/>
        </authorList>
    </citation>
    <scope>NUCLEOTIDE SEQUENCE</scope>
</reference>
<accession>A0A8S4R4G4</accession>
<dbReference type="Proteomes" id="UP000838756">
    <property type="component" value="Unassembled WGS sequence"/>
</dbReference>
<proteinExistence type="predicted"/>
<dbReference type="AlphaFoldDB" id="A0A8S4R4G4"/>
<name>A0A8S4R4G4_9NEOP</name>
<dbReference type="PROSITE" id="PS00028">
    <property type="entry name" value="ZINC_FINGER_C2H2_1"/>
    <property type="match status" value="2"/>
</dbReference>
<gene>
    <name evidence="3" type="primary">jg8858</name>
    <name evidence="3" type="ORF">PAEG_LOCUS9739</name>
</gene>
<dbReference type="InterPro" id="IPR013087">
    <property type="entry name" value="Znf_C2H2_type"/>
</dbReference>